<evidence type="ECO:0000313" key="2">
    <source>
        <dbReference type="Proteomes" id="UP000121987"/>
    </source>
</evidence>
<sequence>MASNQLRFEYSVAKFTRSCFTPTLKSTEYVNSMQWLSKERLNRHLWRTFNRYMIDDLPKGNCWTCGIFHNVYSCSFCNVNHICRSCKENRIDLCPFVNNTVCRFAHDLVRIENCEKLTDDILLHNLLPLYEKYFKILSKISRSAVWKELSAKKHRGQRMHTTSSVAVDFNDCFLPTNIIAFKSVDKCNTIGYEKINMNLLFGHYEPQRNREQMISYTNVNLKHFRKIFDLITNMNLQLALSRGKAANPMVTIDVSCNATEVPYINDQAYICQLNDSKLNYALIHFGTSEKFTLCRPILSCFHPEQLLKEIFTSWMVINVRVVLTKLERSHYDSIFNLANQLLWPNQERNYTSWLYFSYYDNLVNDILDNLQDIRKFAGASVHAARHAGLHVPDCISCRKYNHFIDVEMARKVSKILMKTCCYHDTRCADITTIFRISHRRNHDELVWRTFFDLRATLVHNANIVRSLLNQSGLLAEFDMLSEWSDNSKTELRYFCVKDNTEKLDLLQKFWSLSPDTRDKMIERFNINTNYYKVFEILPRDSEVLISITTEYDYEIVTRSNSYKWLVNILEIERIADE</sequence>
<proteinExistence type="predicted"/>
<name>A0A097GWH2_9REOV</name>
<dbReference type="EMBL" id="KJ725023">
    <property type="protein sequence ID" value="AIT39444.1"/>
    <property type="molecule type" value="Genomic_RNA"/>
</dbReference>
<dbReference type="Proteomes" id="UP000121987">
    <property type="component" value="Genome"/>
</dbReference>
<reference evidence="1 2" key="1">
    <citation type="journal article" date="2014" name="Biologicals">
        <title>Classification and characterization of a laboratory chicken rotavirus strain carrying G7P[35] neutralization antigens on the genotype 4 backbone gene configuration.</title>
        <authorList>
            <person name="Papp H."/>
            <person name="Marton S."/>
            <person name="Farkas S.L."/>
            <person name="Jakab F."/>
            <person name="Martella V."/>
            <person name="Malik Y.S."/>
            <person name="Palya V."/>
            <person name="Banyai K."/>
        </authorList>
    </citation>
    <scope>NUCLEOTIDE SEQUENCE [LARGE SCALE GENOMIC DNA]</scope>
    <source>
        <strain evidence="1">RVA/Chicken-tc/xxx/BRS/115/xxx/G7P[35]</strain>
    </source>
</reference>
<accession>A0A097GWH2</accession>
<organism evidence="1 2">
    <name type="scientific">Rotavirus A</name>
    <dbReference type="NCBI Taxonomy" id="28875"/>
    <lineage>
        <taxon>Viruses</taxon>
        <taxon>Riboviria</taxon>
        <taxon>Orthornavirae</taxon>
        <taxon>Duplornaviricota</taxon>
        <taxon>Resentoviricetes</taxon>
        <taxon>Reovirales</taxon>
        <taxon>Sedoreoviridae</taxon>
        <taxon>Rotavirus</taxon>
        <taxon>Rotavirus alphagastroenteritidis</taxon>
    </lineage>
</organism>
<evidence type="ECO:0000313" key="1">
    <source>
        <dbReference type="EMBL" id="AIT39444.1"/>
    </source>
</evidence>
<protein>
    <submittedName>
        <fullName evidence="1">NSP1</fullName>
    </submittedName>
</protein>